<dbReference type="InterPro" id="IPR038765">
    <property type="entry name" value="Papain-like_cys_pep_sf"/>
</dbReference>
<organism evidence="6 7">
    <name type="scientific">Lithocarpus litseifolius</name>
    <dbReference type="NCBI Taxonomy" id="425828"/>
    <lineage>
        <taxon>Eukaryota</taxon>
        <taxon>Viridiplantae</taxon>
        <taxon>Streptophyta</taxon>
        <taxon>Embryophyta</taxon>
        <taxon>Tracheophyta</taxon>
        <taxon>Spermatophyta</taxon>
        <taxon>Magnoliopsida</taxon>
        <taxon>eudicotyledons</taxon>
        <taxon>Gunneridae</taxon>
        <taxon>Pentapetalae</taxon>
        <taxon>rosids</taxon>
        <taxon>fabids</taxon>
        <taxon>Fagales</taxon>
        <taxon>Fagaceae</taxon>
        <taxon>Lithocarpus</taxon>
    </lineage>
</organism>
<dbReference type="AlphaFoldDB" id="A0AAW2D4S9"/>
<protein>
    <recommendedName>
        <fullName evidence="5">Peptidase C1A papain C-terminal domain-containing protein</fullName>
    </recommendedName>
</protein>
<evidence type="ECO:0000313" key="6">
    <source>
        <dbReference type="EMBL" id="KAL0005336.1"/>
    </source>
</evidence>
<name>A0AAW2D4S9_9ROSI</name>
<gene>
    <name evidence="6" type="ORF">SO802_012897</name>
</gene>
<keyword evidence="3" id="KW-0378">Hydrolase</keyword>
<accession>A0AAW2D4S9</accession>
<dbReference type="Proteomes" id="UP001459277">
    <property type="component" value="Unassembled WGS sequence"/>
</dbReference>
<evidence type="ECO:0000256" key="3">
    <source>
        <dbReference type="ARBA" id="ARBA00022801"/>
    </source>
</evidence>
<dbReference type="GO" id="GO:0008234">
    <property type="term" value="F:cysteine-type peptidase activity"/>
    <property type="evidence" value="ECO:0007669"/>
    <property type="project" value="UniProtKB-KW"/>
</dbReference>
<dbReference type="InterPro" id="IPR000668">
    <property type="entry name" value="Peptidase_C1A_C"/>
</dbReference>
<dbReference type="Pfam" id="PF00112">
    <property type="entry name" value="Peptidase_C1"/>
    <property type="match status" value="1"/>
</dbReference>
<keyword evidence="4" id="KW-0788">Thiol protease</keyword>
<sequence length="118" mass="12634">MLSLRTHEPQACCSKAFSAVAATKGITQLTTGKLISLSEQELVDCDTSGVDQGCEVGLMDNAFQFIQDNHSLTTESSYPYMGVDGTCNTNHEAKHAATINGHEDVPTNNENALLNAPF</sequence>
<dbReference type="GO" id="GO:0006508">
    <property type="term" value="P:proteolysis"/>
    <property type="evidence" value="ECO:0007669"/>
    <property type="project" value="UniProtKB-KW"/>
</dbReference>
<feature type="domain" description="Peptidase C1A papain C-terminal" evidence="5">
    <location>
        <begin position="2"/>
        <end position="118"/>
    </location>
</feature>
<dbReference type="InterPro" id="IPR013128">
    <property type="entry name" value="Peptidase_C1A"/>
</dbReference>
<keyword evidence="7" id="KW-1185">Reference proteome</keyword>
<evidence type="ECO:0000313" key="7">
    <source>
        <dbReference type="Proteomes" id="UP001459277"/>
    </source>
</evidence>
<comment type="caution">
    <text evidence="6">The sequence shown here is derived from an EMBL/GenBank/DDBJ whole genome shotgun (WGS) entry which is preliminary data.</text>
</comment>
<evidence type="ECO:0000259" key="5">
    <source>
        <dbReference type="SMART" id="SM00645"/>
    </source>
</evidence>
<evidence type="ECO:0000256" key="4">
    <source>
        <dbReference type="ARBA" id="ARBA00022807"/>
    </source>
</evidence>
<dbReference type="SUPFAM" id="SSF54001">
    <property type="entry name" value="Cysteine proteinases"/>
    <property type="match status" value="1"/>
</dbReference>
<dbReference type="EMBL" id="JAZDWU010000004">
    <property type="protein sequence ID" value="KAL0005336.1"/>
    <property type="molecule type" value="Genomic_DNA"/>
</dbReference>
<keyword evidence="2" id="KW-0645">Protease</keyword>
<evidence type="ECO:0000256" key="1">
    <source>
        <dbReference type="ARBA" id="ARBA00008455"/>
    </source>
</evidence>
<reference evidence="6 7" key="1">
    <citation type="submission" date="2024-01" db="EMBL/GenBank/DDBJ databases">
        <title>A telomere-to-telomere, gap-free genome of sweet tea (Lithocarpus litseifolius).</title>
        <authorList>
            <person name="Zhou J."/>
        </authorList>
    </citation>
    <scope>NUCLEOTIDE SEQUENCE [LARGE SCALE GENOMIC DNA]</scope>
    <source>
        <strain evidence="6">Zhou-2022a</strain>
        <tissue evidence="6">Leaf</tissue>
    </source>
</reference>
<evidence type="ECO:0000256" key="2">
    <source>
        <dbReference type="ARBA" id="ARBA00022670"/>
    </source>
</evidence>
<dbReference type="Gene3D" id="3.90.70.10">
    <property type="entry name" value="Cysteine proteinases"/>
    <property type="match status" value="1"/>
</dbReference>
<proteinExistence type="inferred from homology"/>
<dbReference type="PANTHER" id="PTHR12411">
    <property type="entry name" value="CYSTEINE PROTEASE FAMILY C1-RELATED"/>
    <property type="match status" value="1"/>
</dbReference>
<comment type="similarity">
    <text evidence="1">Belongs to the peptidase C1 family.</text>
</comment>
<dbReference type="SMART" id="SM00645">
    <property type="entry name" value="Pept_C1"/>
    <property type="match status" value="1"/>
</dbReference>